<protein>
    <recommendedName>
        <fullName evidence="3">NADAR domain-containing protein</fullName>
    </recommendedName>
</protein>
<dbReference type="Proteomes" id="UP000637643">
    <property type="component" value="Unassembled WGS sequence"/>
</dbReference>
<dbReference type="CDD" id="cd15457">
    <property type="entry name" value="NADAR"/>
    <property type="match status" value="1"/>
</dbReference>
<dbReference type="SUPFAM" id="SSF143990">
    <property type="entry name" value="YbiA-like"/>
    <property type="match status" value="1"/>
</dbReference>
<reference evidence="4" key="2">
    <citation type="submission" date="2020-09" db="EMBL/GenBank/DDBJ databases">
        <authorList>
            <person name="Sun Q."/>
            <person name="Zhou Y."/>
        </authorList>
    </citation>
    <scope>NUCLEOTIDE SEQUENCE</scope>
    <source>
        <strain evidence="4">CGMCC 1.16134</strain>
    </source>
</reference>
<comment type="caution">
    <text evidence="4">The sequence shown here is derived from an EMBL/GenBank/DDBJ whole genome shotgun (WGS) entry which is preliminary data.</text>
</comment>
<organism evidence="4 5">
    <name type="scientific">Paenibacillus albidus</name>
    <dbReference type="NCBI Taxonomy" id="2041023"/>
    <lineage>
        <taxon>Bacteria</taxon>
        <taxon>Bacillati</taxon>
        <taxon>Bacillota</taxon>
        <taxon>Bacilli</taxon>
        <taxon>Bacillales</taxon>
        <taxon>Paenibacillaceae</taxon>
        <taxon>Paenibacillus</taxon>
    </lineage>
</organism>
<evidence type="ECO:0000313" key="4">
    <source>
        <dbReference type="EMBL" id="GGF68888.1"/>
    </source>
</evidence>
<proteinExistence type="predicted"/>
<evidence type="ECO:0000256" key="2">
    <source>
        <dbReference type="ARBA" id="ARBA00000751"/>
    </source>
</evidence>
<dbReference type="AlphaFoldDB" id="A0A917FDI3"/>
<accession>A0A917FDI3</accession>
<evidence type="ECO:0000313" key="5">
    <source>
        <dbReference type="Proteomes" id="UP000637643"/>
    </source>
</evidence>
<sequence>MMEKFTYFHKSESPFSQLYPALFEVHDVQFISAEQYMFYSKAMLFGDIELAEQILRARLPSGQKALGCMVRSFDPKVWDQHCKAIAYAGNYEKFIQNEELLQVLLDTKGTTLVKAGRSDLIWGVGLAEDDPRIHNRSSWQGHNLLGEILTQLRENLIHGN</sequence>
<reference evidence="4" key="1">
    <citation type="journal article" date="2014" name="Int. J. Syst. Evol. Microbiol.">
        <title>Complete genome sequence of Corynebacterium casei LMG S-19264T (=DSM 44701T), isolated from a smear-ripened cheese.</title>
        <authorList>
            <consortium name="US DOE Joint Genome Institute (JGI-PGF)"/>
            <person name="Walter F."/>
            <person name="Albersmeier A."/>
            <person name="Kalinowski J."/>
            <person name="Ruckert C."/>
        </authorList>
    </citation>
    <scope>NUCLEOTIDE SEQUENCE</scope>
    <source>
        <strain evidence="4">CGMCC 1.16134</strain>
    </source>
</reference>
<dbReference type="InterPro" id="IPR037238">
    <property type="entry name" value="YbiA-like_sf"/>
</dbReference>
<comment type="catalytic activity">
    <reaction evidence="2">
        <text>2,5-diamino-6-hydroxy-4-(5-phosphoribosylamino)-pyrimidine + H2O = 2,5,6-triamino-4-hydroxypyrimidine + D-ribose 5-phosphate</text>
        <dbReference type="Rhea" id="RHEA:23436"/>
        <dbReference type="ChEBI" id="CHEBI:15377"/>
        <dbReference type="ChEBI" id="CHEBI:58614"/>
        <dbReference type="ChEBI" id="CHEBI:78346"/>
        <dbReference type="ChEBI" id="CHEBI:137796"/>
    </reaction>
</comment>
<name>A0A917FDI3_9BACL</name>
<feature type="domain" description="NADAR" evidence="3">
    <location>
        <begin position="8"/>
        <end position="156"/>
    </location>
</feature>
<evidence type="ECO:0000256" key="1">
    <source>
        <dbReference type="ARBA" id="ARBA00000022"/>
    </source>
</evidence>
<dbReference type="Pfam" id="PF08719">
    <property type="entry name" value="NADAR"/>
    <property type="match status" value="1"/>
</dbReference>
<keyword evidence="5" id="KW-1185">Reference proteome</keyword>
<comment type="catalytic activity">
    <reaction evidence="1">
        <text>5-amino-6-(5-phospho-D-ribosylamino)uracil + H2O = 5,6-diaminouracil + D-ribose 5-phosphate</text>
        <dbReference type="Rhea" id="RHEA:55020"/>
        <dbReference type="ChEBI" id="CHEBI:15377"/>
        <dbReference type="ChEBI" id="CHEBI:46252"/>
        <dbReference type="ChEBI" id="CHEBI:58453"/>
        <dbReference type="ChEBI" id="CHEBI:78346"/>
    </reaction>
</comment>
<dbReference type="NCBIfam" id="TIGR02464">
    <property type="entry name" value="ribofla_fusion"/>
    <property type="match status" value="1"/>
</dbReference>
<dbReference type="EMBL" id="BMKR01000004">
    <property type="protein sequence ID" value="GGF68888.1"/>
    <property type="molecule type" value="Genomic_DNA"/>
</dbReference>
<dbReference type="Gene3D" id="1.10.357.40">
    <property type="entry name" value="YbiA-like"/>
    <property type="match status" value="1"/>
</dbReference>
<gene>
    <name evidence="4" type="ORF">GCM10010912_12480</name>
</gene>
<dbReference type="InterPro" id="IPR012816">
    <property type="entry name" value="NADAR"/>
</dbReference>
<evidence type="ECO:0000259" key="3">
    <source>
        <dbReference type="Pfam" id="PF08719"/>
    </source>
</evidence>